<feature type="compositionally biased region" description="Basic and acidic residues" evidence="1">
    <location>
        <begin position="306"/>
        <end position="323"/>
    </location>
</feature>
<feature type="region of interest" description="Disordered" evidence="1">
    <location>
        <begin position="261"/>
        <end position="345"/>
    </location>
</feature>
<dbReference type="Proteomes" id="UP000218209">
    <property type="component" value="Unassembled WGS sequence"/>
</dbReference>
<evidence type="ECO:0000313" key="3">
    <source>
        <dbReference type="Proteomes" id="UP000218209"/>
    </source>
</evidence>
<dbReference type="AlphaFoldDB" id="A0A1X6NUW5"/>
<evidence type="ECO:0000313" key="2">
    <source>
        <dbReference type="EMBL" id="OSX72355.1"/>
    </source>
</evidence>
<proteinExistence type="predicted"/>
<organism evidence="2 3">
    <name type="scientific">Porphyra umbilicalis</name>
    <name type="common">Purple laver</name>
    <name type="synonym">Red alga</name>
    <dbReference type="NCBI Taxonomy" id="2786"/>
    <lineage>
        <taxon>Eukaryota</taxon>
        <taxon>Rhodophyta</taxon>
        <taxon>Bangiophyceae</taxon>
        <taxon>Bangiales</taxon>
        <taxon>Bangiaceae</taxon>
        <taxon>Porphyra</taxon>
    </lineage>
</organism>
<reference evidence="2 3" key="1">
    <citation type="submission" date="2017-03" db="EMBL/GenBank/DDBJ databases">
        <title>WGS assembly of Porphyra umbilicalis.</title>
        <authorList>
            <person name="Brawley S.H."/>
            <person name="Blouin N.A."/>
            <person name="Ficko-Blean E."/>
            <person name="Wheeler G.L."/>
            <person name="Lohr M."/>
            <person name="Goodson H.V."/>
            <person name="Jenkins J.W."/>
            <person name="Blaby-Haas C.E."/>
            <person name="Helliwell K.E."/>
            <person name="Chan C."/>
            <person name="Marriage T."/>
            <person name="Bhattacharya D."/>
            <person name="Klein A.S."/>
            <person name="Badis Y."/>
            <person name="Brodie J."/>
            <person name="Cao Y."/>
            <person name="Collen J."/>
            <person name="Dittami S.M."/>
            <person name="Gachon C.M."/>
            <person name="Green B.R."/>
            <person name="Karpowicz S."/>
            <person name="Kim J.W."/>
            <person name="Kudahl U."/>
            <person name="Lin S."/>
            <person name="Michel G."/>
            <person name="Mittag M."/>
            <person name="Olson B.J."/>
            <person name="Pangilinan J."/>
            <person name="Peng Y."/>
            <person name="Qiu H."/>
            <person name="Shu S."/>
            <person name="Singer J.T."/>
            <person name="Smith A.G."/>
            <person name="Sprecher B.N."/>
            <person name="Wagner V."/>
            <person name="Wang W."/>
            <person name="Wang Z.-Y."/>
            <person name="Yan J."/>
            <person name="Yarish C."/>
            <person name="Zoeuner-Riek S."/>
            <person name="Zhuang Y."/>
            <person name="Zou Y."/>
            <person name="Lindquist E.A."/>
            <person name="Grimwood J."/>
            <person name="Barry K."/>
            <person name="Rokhsar D.S."/>
            <person name="Schmutz J."/>
            <person name="Stiller J.W."/>
            <person name="Grossman A.R."/>
            <person name="Prochnik S.E."/>
        </authorList>
    </citation>
    <scope>NUCLEOTIDE SEQUENCE [LARGE SCALE GENOMIC DNA]</scope>
    <source>
        <strain evidence="2">4086291</strain>
    </source>
</reference>
<dbReference type="EMBL" id="KV919067">
    <property type="protein sequence ID" value="OSX72355.1"/>
    <property type="molecule type" value="Genomic_DNA"/>
</dbReference>
<evidence type="ECO:0000256" key="1">
    <source>
        <dbReference type="SAM" id="MobiDB-lite"/>
    </source>
</evidence>
<name>A0A1X6NUW5_PORUM</name>
<feature type="compositionally biased region" description="Low complexity" evidence="1">
    <location>
        <begin position="274"/>
        <end position="290"/>
    </location>
</feature>
<keyword evidence="3" id="KW-1185">Reference proteome</keyword>
<sequence>MRPPLGLGRHPRRRALCLDTHRAGGFSLDRTRARLGPQLGHDLPAFGHDAAGDEHPAFPVKDDNLLGFARRAICPPPLRRVEGGGDRRADARRQGPVLHRFPLRERRRVVGRRPRRGRHVRGGQPGGAPLEHRAADGGGGRILVGSGAATAVPPHRLGAGRADAEAPRRAAHARHVAEPPLKHGRGVARRQGGHVEDADADAVDRQVPRNAVVLAGQHARHARVVGGAVGRCRNHHRPLVAGLERRVKARLELLLHRHRRGDEEEVGKLGGGPKLTLPPQGHRVGGRASAAGGGGGGGRATPQVQDDARHRWEFGEGHGHGEVRAGGGGERGKGRDTPQHASAQS</sequence>
<protein>
    <submittedName>
        <fullName evidence="2">Uncharacterized protein</fullName>
    </submittedName>
</protein>
<accession>A0A1X6NUW5</accession>
<gene>
    <name evidence="2" type="ORF">BU14_0444s0007</name>
</gene>